<evidence type="ECO:0000313" key="2">
    <source>
        <dbReference type="Proteomes" id="UP000007113"/>
    </source>
</evidence>
<dbReference type="HOGENOM" id="CLU_2734366_0_0_0"/>
<keyword evidence="2" id="KW-1185">Reference proteome</keyword>
<dbReference type="KEGG" id="gma:AciX8_0527"/>
<name>G8NPF8_GRAMM</name>
<reference evidence="1 2" key="1">
    <citation type="submission" date="2011-11" db="EMBL/GenBank/DDBJ databases">
        <title>Complete sequence of Granulicella mallensis MP5ACTX8.</title>
        <authorList>
            <consortium name="US DOE Joint Genome Institute"/>
            <person name="Lucas S."/>
            <person name="Copeland A."/>
            <person name="Lapidus A."/>
            <person name="Cheng J.-F."/>
            <person name="Goodwin L."/>
            <person name="Pitluck S."/>
            <person name="Peters L."/>
            <person name="Lu M."/>
            <person name="Detter J.C."/>
            <person name="Han C."/>
            <person name="Tapia R."/>
            <person name="Land M."/>
            <person name="Hauser L."/>
            <person name="Kyrpides N."/>
            <person name="Ivanova N."/>
            <person name="Mikhailova N."/>
            <person name="Pagani I."/>
            <person name="Rawat S."/>
            <person name="Mannisto M."/>
            <person name="Haggblom M."/>
            <person name="Woyke T."/>
        </authorList>
    </citation>
    <scope>NUCLEOTIDE SEQUENCE [LARGE SCALE GENOMIC DNA]</scope>
    <source>
        <strain evidence="2">ATCC BAA-1857 / DSM 23137 / MP5ACTX8</strain>
    </source>
</reference>
<dbReference type="AlphaFoldDB" id="G8NPF8"/>
<evidence type="ECO:0000313" key="1">
    <source>
        <dbReference type="EMBL" id="AEU34878.1"/>
    </source>
</evidence>
<organism evidence="1 2">
    <name type="scientific">Granulicella mallensis (strain ATCC BAA-1857 / DSM 23137 / MP5ACTX8)</name>
    <dbReference type="NCBI Taxonomy" id="682795"/>
    <lineage>
        <taxon>Bacteria</taxon>
        <taxon>Pseudomonadati</taxon>
        <taxon>Acidobacteriota</taxon>
        <taxon>Terriglobia</taxon>
        <taxon>Terriglobales</taxon>
        <taxon>Acidobacteriaceae</taxon>
        <taxon>Granulicella</taxon>
    </lineage>
</organism>
<accession>G8NPF8</accession>
<dbReference type="OrthoDB" id="9915819at2"/>
<dbReference type="EMBL" id="CP003130">
    <property type="protein sequence ID" value="AEU34878.1"/>
    <property type="molecule type" value="Genomic_DNA"/>
</dbReference>
<dbReference type="RefSeq" id="WP_014263762.1">
    <property type="nucleotide sequence ID" value="NC_016631.1"/>
</dbReference>
<protein>
    <recommendedName>
        <fullName evidence="3">Antitoxin VbhA domain-containing protein</fullName>
    </recommendedName>
</protein>
<dbReference type="Proteomes" id="UP000007113">
    <property type="component" value="Chromosome"/>
</dbReference>
<gene>
    <name evidence="1" type="ordered locus">AciX8_0527</name>
</gene>
<sequence length="71" mass="7561">MIASKSPVNRDQLKDAFSLGEANMKLEGFNPAADEVYSSLKADVLAGKIDFDQAVEAAVLSMTAIRRDSAA</sequence>
<proteinExistence type="predicted"/>
<evidence type="ECO:0008006" key="3">
    <source>
        <dbReference type="Google" id="ProtNLM"/>
    </source>
</evidence>